<dbReference type="RefSeq" id="WP_230370173.1">
    <property type="nucleotide sequence ID" value="NZ_WLYX01000001.1"/>
</dbReference>
<dbReference type="AlphaFoldDB" id="A0A844GA54"/>
<keyword evidence="2" id="KW-1185">Reference proteome</keyword>
<dbReference type="EMBL" id="WLYX01000001">
    <property type="protein sequence ID" value="MTD33326.1"/>
    <property type="molecule type" value="Genomic_DNA"/>
</dbReference>
<dbReference type="InterPro" id="IPR007446">
    <property type="entry name" value="PilP"/>
</dbReference>
<dbReference type="Gene3D" id="2.30.30.830">
    <property type="match status" value="1"/>
</dbReference>
<comment type="caution">
    <text evidence="1">The sequence shown here is derived from an EMBL/GenBank/DDBJ whole genome shotgun (WGS) entry which is preliminary data.</text>
</comment>
<evidence type="ECO:0000313" key="1">
    <source>
        <dbReference type="EMBL" id="MTD33326.1"/>
    </source>
</evidence>
<dbReference type="PROSITE" id="PS51257">
    <property type="entry name" value="PROKAR_LIPOPROTEIN"/>
    <property type="match status" value="1"/>
</dbReference>
<organism evidence="1 2">
    <name type="scientific">Paludibacterium denitrificans</name>
    <dbReference type="NCBI Taxonomy" id="2675226"/>
    <lineage>
        <taxon>Bacteria</taxon>
        <taxon>Pseudomonadati</taxon>
        <taxon>Pseudomonadota</taxon>
        <taxon>Betaproteobacteria</taxon>
        <taxon>Neisseriales</taxon>
        <taxon>Chromobacteriaceae</taxon>
        <taxon>Paludibacterium</taxon>
    </lineage>
</organism>
<dbReference type="PIRSF" id="PIRSF016481">
    <property type="entry name" value="Pilus_assembly_PilP"/>
    <property type="match status" value="1"/>
</dbReference>
<proteinExistence type="predicted"/>
<dbReference type="Proteomes" id="UP000446658">
    <property type="component" value="Unassembled WGS sequence"/>
</dbReference>
<dbReference type="Pfam" id="PF04351">
    <property type="entry name" value="PilP"/>
    <property type="match status" value="1"/>
</dbReference>
<sequence length="172" mass="19629">MKKIFACALSLTLLGCVSRDNDDLKQWMHDSSKNLRGQIEPMPQVQPYAPFSYQAFNMLDPFNPQKLLVAKRQLGANAPDFKRPREALEEYDLDKLKMVGTLKRGNMNFGLIKTPDNAVYRVQSGNFVGPNFGRVKRITETEIELSETVEDLNGEWVQRATSMYLDEQGQKP</sequence>
<name>A0A844GA54_9NEIS</name>
<reference evidence="1 2" key="1">
    <citation type="submission" date="2019-11" db="EMBL/GenBank/DDBJ databases">
        <title>Draft genome sequence of Paludibacterium sp. dN18-1.</title>
        <authorList>
            <person name="Im W.-T."/>
        </authorList>
    </citation>
    <scope>NUCLEOTIDE SEQUENCE [LARGE SCALE GENOMIC DNA]</scope>
    <source>
        <strain evidence="2">dN 18-1</strain>
    </source>
</reference>
<gene>
    <name evidence="1" type="ORF">GKE73_09845</name>
</gene>
<evidence type="ECO:0000313" key="2">
    <source>
        <dbReference type="Proteomes" id="UP000446658"/>
    </source>
</evidence>
<protein>
    <submittedName>
        <fullName evidence="1">Pilus assembly protein PilP</fullName>
    </submittedName>
</protein>
<accession>A0A844GA54</accession>